<dbReference type="Gene3D" id="2.60.40.2810">
    <property type="match status" value="1"/>
</dbReference>
<dbReference type="SMART" id="SM00060">
    <property type="entry name" value="FN3"/>
    <property type="match status" value="5"/>
</dbReference>
<dbReference type="InterPro" id="IPR050964">
    <property type="entry name" value="Striated_Muscle_Regulatory"/>
</dbReference>
<gene>
    <name evidence="6" type="ORF">L2K70_12705</name>
</gene>
<evidence type="ECO:0000256" key="2">
    <source>
        <dbReference type="ARBA" id="ARBA00023295"/>
    </source>
</evidence>
<dbReference type="PANTHER" id="PTHR13817:SF73">
    <property type="entry name" value="FIBRONECTIN TYPE-III DOMAIN-CONTAINING PROTEIN"/>
    <property type="match status" value="1"/>
</dbReference>
<dbReference type="InterPro" id="IPR013783">
    <property type="entry name" value="Ig-like_fold"/>
</dbReference>
<feature type="domain" description="Fibronectin type-III" evidence="5">
    <location>
        <begin position="1658"/>
        <end position="1752"/>
    </location>
</feature>
<dbReference type="PROSITE" id="PS50853">
    <property type="entry name" value="FN3"/>
    <property type="match status" value="3"/>
</dbReference>
<organism evidence="6 7">
    <name type="scientific">Nocardioides potassii</name>
    <dbReference type="NCBI Taxonomy" id="2911371"/>
    <lineage>
        <taxon>Bacteria</taxon>
        <taxon>Bacillati</taxon>
        <taxon>Actinomycetota</taxon>
        <taxon>Actinomycetes</taxon>
        <taxon>Propionibacteriales</taxon>
        <taxon>Nocardioidaceae</taxon>
        <taxon>Nocardioides</taxon>
    </lineage>
</organism>
<feature type="domain" description="Fibronectin type-III" evidence="5">
    <location>
        <begin position="1474"/>
        <end position="1560"/>
    </location>
</feature>
<keyword evidence="2" id="KW-0326">Glycosidase</keyword>
<dbReference type="CDD" id="cd00063">
    <property type="entry name" value="FN3"/>
    <property type="match status" value="2"/>
</dbReference>
<keyword evidence="3" id="KW-0119">Carbohydrate metabolism</keyword>
<reference evidence="6 7" key="1">
    <citation type="submission" date="2022-01" db="EMBL/GenBank/DDBJ databases">
        <title>Nocardioides sp. nov., an actinomycete isolated from mining soil.</title>
        <authorList>
            <person name="Liu L."/>
        </authorList>
    </citation>
    <scope>NUCLEOTIDE SEQUENCE [LARGE SCALE GENOMIC DNA]</scope>
    <source>
        <strain evidence="6 7">KLBMP 9356</strain>
    </source>
</reference>
<sequence length="2016" mass="208599">MRLRGHHRGQAVLAALTLGVGMMATLYDGVPTSDLELHDGGVWVTNLDKRVVGHLNYPSMTLDAMVTATSPEFDVMQEANTVTLQDTGSGTVTPVDSATPALGSAAVVPAGFDVRQGGDSVAISDPVSGAVWALTADEVEGFSEEQEPTLTKAVGARAAVGKDGTIFVVGDSGALSSIEPGTTGWTTTKVGSFGALTSGEFDLTAVGATPVLLDRAAGEVRTLDETTKVDRADELVLQPPGDASQTVALSSPDTLLLAPLSGGDVMRVPDGAAEAGTPAPPVRLAGCTYAAWGGSGHTQRVCDDSADDKVQEVERLRRSTAPVFRVNRDVVVLNSTDNGDSFLAQDNMQLVANWDDLLGQVEDEEKKKEETEEQDLQLNANRSEQNHPPKANPDSYGVRPGRSTTLPVLDNDTDQDGDVLTASAEEDPRIGTVLPVRGGEALQIVTGPGAAGADTFEYAAADGRGKPATARVQVEVHPWSVNAAPVRKDRASVVVVAGGAEVKYNLLQDWIDPDGDPIYLESVEGTDDILAQSREDGTVTITDLGRAKPGLHQVDVRVSDGRETATGTLDIDLRSSDNVAPTANADHVIAVVGEETTVRPLDNDTDANGDELRLAQVPSPGGGAKVLMDPAAGTFTFTGSRAGTVYVEYTVSDGPSTAKNIVRVDVVDGTENGEPPVADNDLALLPAGQSVLVPVLSNDYDPAGGVLVVQSVSAPPEARLQLDIVNHEFVRVRAVGSLRAPVAFTYTISNGAASSSAQVTVVPIPDPGSDKAPIVEDDSATVRAGDIVTIPALANDRSPANLELRIGPRLQLLPQDFAGDAFVAGRDVRFKAGNEPGRVRVTYTVFDSAENYTSGTITVTVVPKDAPNTPPTPRPLVARVLAGGSVTIPVPTDGVDPEGDSVTLLGVARPAPTKGVVSVVGGSLKYVAPASSSGTDKFRYLVEDASGAQASGSIRVGIAPPSATNQLPTAVADLVKVRPGRKLSVPVTANDTDPDGDTPLLIPDSVTPADRTTRTKARTDGAQVLLTTPGSSGDLNYYYRITDAPGGQPVDGVLTVQVRDKAPLRAPIARDDVVTAAETLGRNTASVDVLANDSDPDGVAEDLEVSSTERGVTVSGGKLAITLDKARRVVLYTVTDVDGLTSRAVVTVPGTSDLRPVVDPGAPAVKVVAGKTVEVALADHVVVRDGRSPILTFGNTVQAGPGGVAKATSQRAMSFTADRTFSGPSAITFEVTDGTDADDATGLVATLSIPVEVLPATTKDEDDPKKVRTQPTFTPTGLQVAPGEDAVEADLRAMVTDPDEGDRDRLAFELGAVEGDTAKVKVSLSGSTLRAEAASDTPAGTSLLAAVTVTDGSTDPVTAKVPITVVSSTRPLLQVRPIEIADASAGVAETVDVADFVVNPFASDGEPITVLSADLAGGDATGKVSLSGTVVTITPDKATHGQLNVRISVGDATKDPARQVDSLIRVTVRDRPDAPTGLKAQAIESNTVTLSWTAPPNNGSPITGYTAQWAGDTFDCGQATTCTVTGLKNAVEYTFTVTATNEIGTSDKSAASNPVKPDQRPDPPSSVSGEFGDKSVKLQWNQPVGDFSAVTSYSILMSPGNAAGVMQLDNLTGTSATVDNLVNGTAYTFQVIAHNDHPEPSDPSPASAAIVPAGLPFAPAAPTVQKRAADATQPSATVTWVAPNGNGDDNLVYTLASSNGRTWNGITGTSQEVLMDASTTDVTFTVRATNKAGQGDASPASAPQRFFQKPGPVSNLQAEETGENNTVRITFGAAAGNGASPSEITYRWRVGGTSGTLPAGGGTVTNGAFPNGTNVTVEVWATSTVRGESVAGDTRSDGANAYGPPTAPQVSHSDGYRAVTFSWNASSTGNGRSVTGTQISINGGGWENVGVTGNRLVNTGPGQRVEFRVRSENQAGWGAEAADAGTAWADATAQWRKTGQQAPNGWYYVELRLERFRPGSQVYCFVGGQNAPNWDETLTVDGAGNWGWAIPSSSEGRPSAAGSFNVGNDFGTCQQR</sequence>
<accession>A0ABS9HDI4</accession>
<keyword evidence="2" id="KW-0378">Hydrolase</keyword>
<evidence type="ECO:0000313" key="6">
    <source>
        <dbReference type="EMBL" id="MCF6378464.1"/>
    </source>
</evidence>
<feature type="region of interest" description="Disordered" evidence="4">
    <location>
        <begin position="1545"/>
        <end position="1572"/>
    </location>
</feature>
<keyword evidence="1" id="KW-0677">Repeat</keyword>
<dbReference type="RefSeq" id="WP_236402484.1">
    <property type="nucleotide sequence ID" value="NZ_JAKJHZ010000007.1"/>
</dbReference>
<dbReference type="SUPFAM" id="SSF49265">
    <property type="entry name" value="Fibronectin type III"/>
    <property type="match status" value="2"/>
</dbReference>
<feature type="region of interest" description="Disordered" evidence="4">
    <location>
        <begin position="1992"/>
        <end position="2016"/>
    </location>
</feature>
<evidence type="ECO:0000313" key="7">
    <source>
        <dbReference type="Proteomes" id="UP001201161"/>
    </source>
</evidence>
<feature type="domain" description="Fibronectin type-III" evidence="5">
    <location>
        <begin position="1563"/>
        <end position="1654"/>
    </location>
</feature>
<dbReference type="Proteomes" id="UP001201161">
    <property type="component" value="Unassembled WGS sequence"/>
</dbReference>
<feature type="region of interest" description="Disordered" evidence="4">
    <location>
        <begin position="985"/>
        <end position="1015"/>
    </location>
</feature>
<protein>
    <submittedName>
        <fullName evidence="6">Ig-like domain-containing protein</fullName>
    </submittedName>
</protein>
<dbReference type="InterPro" id="IPR036116">
    <property type="entry name" value="FN3_sf"/>
</dbReference>
<dbReference type="Pfam" id="PF17963">
    <property type="entry name" value="Big_9"/>
    <property type="match status" value="8"/>
</dbReference>
<dbReference type="InterPro" id="IPR003961">
    <property type="entry name" value="FN3_dom"/>
</dbReference>
<dbReference type="EMBL" id="JAKJHZ010000007">
    <property type="protein sequence ID" value="MCF6378464.1"/>
    <property type="molecule type" value="Genomic_DNA"/>
</dbReference>
<keyword evidence="3" id="KW-0624">Polysaccharide degradation</keyword>
<evidence type="ECO:0000256" key="1">
    <source>
        <dbReference type="ARBA" id="ARBA00022737"/>
    </source>
</evidence>
<proteinExistence type="predicted"/>
<evidence type="ECO:0000256" key="4">
    <source>
        <dbReference type="SAM" id="MobiDB-lite"/>
    </source>
</evidence>
<evidence type="ECO:0000259" key="5">
    <source>
        <dbReference type="PROSITE" id="PS50853"/>
    </source>
</evidence>
<feature type="region of interest" description="Disordered" evidence="4">
    <location>
        <begin position="1830"/>
        <end position="1853"/>
    </location>
</feature>
<dbReference type="PANTHER" id="PTHR13817">
    <property type="entry name" value="TITIN"/>
    <property type="match status" value="1"/>
</dbReference>
<keyword evidence="7" id="KW-1185">Reference proteome</keyword>
<dbReference type="Pfam" id="PF00041">
    <property type="entry name" value="fn3"/>
    <property type="match status" value="2"/>
</dbReference>
<feature type="region of interest" description="Disordered" evidence="4">
    <location>
        <begin position="364"/>
        <end position="423"/>
    </location>
</feature>
<dbReference type="NCBIfam" id="NF012211">
    <property type="entry name" value="tand_rpt_95"/>
    <property type="match status" value="1"/>
</dbReference>
<comment type="caution">
    <text evidence="6">The sequence shown here is derived from an EMBL/GenBank/DDBJ whole genome shotgun (WGS) entry which is preliminary data.</text>
</comment>
<name>A0ABS9HDI4_9ACTN</name>
<evidence type="ECO:0000256" key="3">
    <source>
        <dbReference type="ARBA" id="ARBA00023326"/>
    </source>
</evidence>
<dbReference type="Gene3D" id="2.60.40.10">
    <property type="entry name" value="Immunoglobulins"/>
    <property type="match status" value="4"/>
</dbReference>